<evidence type="ECO:0000313" key="1">
    <source>
        <dbReference type="EMBL" id="MCG6504736.1"/>
    </source>
</evidence>
<organism evidence="1 2">
    <name type="scientific">Kingella pumchi</name>
    <dbReference type="NCBI Taxonomy" id="2779506"/>
    <lineage>
        <taxon>Bacteria</taxon>
        <taxon>Pseudomonadati</taxon>
        <taxon>Pseudomonadota</taxon>
        <taxon>Betaproteobacteria</taxon>
        <taxon>Neisseriales</taxon>
        <taxon>Neisseriaceae</taxon>
        <taxon>Kingella</taxon>
    </lineage>
</organism>
<evidence type="ECO:0000313" key="2">
    <source>
        <dbReference type="Proteomes" id="UP001298424"/>
    </source>
</evidence>
<proteinExistence type="predicted"/>
<dbReference type="RefSeq" id="WP_238748268.1">
    <property type="nucleotide sequence ID" value="NZ_JAKOOW010000033.1"/>
</dbReference>
<dbReference type="EMBL" id="JAKOOW010000033">
    <property type="protein sequence ID" value="MCG6504736.1"/>
    <property type="molecule type" value="Genomic_DNA"/>
</dbReference>
<accession>A0ABS9NPL0</accession>
<comment type="caution">
    <text evidence="1">The sequence shown here is derived from an EMBL/GenBank/DDBJ whole genome shotgun (WGS) entry which is preliminary data.</text>
</comment>
<name>A0ABS9NPL0_9NEIS</name>
<keyword evidence="2" id="KW-1185">Reference proteome</keyword>
<dbReference type="Proteomes" id="UP001298424">
    <property type="component" value="Unassembled WGS sequence"/>
</dbReference>
<protein>
    <submittedName>
        <fullName evidence="1">Uncharacterized protein</fullName>
    </submittedName>
</protein>
<sequence length="113" mass="13067">MNQELLISKKVRYNNLEAEIKYLKETISQKECALLEIGRQIFEEETGWKFRETILTNKNGNVKMKVMLQRAELRNGEFTVIGEVMNKHGGFSGRNRIITPADYTEVKTNDTAI</sequence>
<gene>
    <name evidence="1" type="ORF">MB824_09525</name>
</gene>
<reference evidence="1 2" key="1">
    <citation type="submission" date="2022-02" db="EMBL/GenBank/DDBJ databases">
        <title>Genome sequence data of Kingella unionensis sp. nov. strain CICC 24913 (CCUG 75125).</title>
        <authorList>
            <person name="Xiao M."/>
        </authorList>
    </citation>
    <scope>NUCLEOTIDE SEQUENCE [LARGE SCALE GENOMIC DNA]</scope>
    <source>
        <strain evidence="1 2">CICC 24913</strain>
    </source>
</reference>